<comment type="caution">
    <text evidence="2">The sequence shown here is derived from an EMBL/GenBank/DDBJ whole genome shotgun (WGS) entry which is preliminary data.</text>
</comment>
<accession>A0A927N5V5</accession>
<feature type="transmembrane region" description="Helical" evidence="1">
    <location>
        <begin position="119"/>
        <end position="141"/>
    </location>
</feature>
<feature type="transmembrane region" description="Helical" evidence="1">
    <location>
        <begin position="66"/>
        <end position="84"/>
    </location>
</feature>
<keyword evidence="3" id="KW-1185">Reference proteome</keyword>
<dbReference type="EMBL" id="JADBEM010000001">
    <property type="protein sequence ID" value="MBE1611543.1"/>
    <property type="molecule type" value="Genomic_DNA"/>
</dbReference>
<reference evidence="2" key="1">
    <citation type="submission" date="2020-10" db="EMBL/GenBank/DDBJ databases">
        <title>Sequencing the genomes of 1000 actinobacteria strains.</title>
        <authorList>
            <person name="Klenk H.-P."/>
        </authorList>
    </citation>
    <scope>NUCLEOTIDE SEQUENCE</scope>
    <source>
        <strain evidence="2">DSM 45354</strain>
    </source>
</reference>
<feature type="transmembrane region" description="Helical" evidence="1">
    <location>
        <begin position="25"/>
        <end position="46"/>
    </location>
</feature>
<keyword evidence="1" id="KW-1133">Transmembrane helix</keyword>
<dbReference type="Proteomes" id="UP000638648">
    <property type="component" value="Unassembled WGS sequence"/>
</dbReference>
<sequence>MSATRTARTNSPSVPPRAGTRGARALTVAAATAAALVVWALISYVFGVDLAARPFGAPDYTPVGAAAVVAGGLVPGLCAWGLLALMERLGWRARRVWTIVAGVVLVLSLATPLTGGETLGAVIGLTALHLTVAAVLIPGLARTAVR</sequence>
<evidence type="ECO:0000313" key="3">
    <source>
        <dbReference type="Proteomes" id="UP000638648"/>
    </source>
</evidence>
<name>A0A927N5V5_9ACTN</name>
<dbReference type="Pfam" id="PF19545">
    <property type="entry name" value="DUF6069"/>
    <property type="match status" value="1"/>
</dbReference>
<gene>
    <name evidence="2" type="ORF">HEB94_008391</name>
</gene>
<dbReference type="InterPro" id="IPR045713">
    <property type="entry name" value="DUF6069"/>
</dbReference>
<organism evidence="2 3">
    <name type="scientific">Actinopolymorpha pittospori</name>
    <dbReference type="NCBI Taxonomy" id="648752"/>
    <lineage>
        <taxon>Bacteria</taxon>
        <taxon>Bacillati</taxon>
        <taxon>Actinomycetota</taxon>
        <taxon>Actinomycetes</taxon>
        <taxon>Propionibacteriales</taxon>
        <taxon>Actinopolymorphaceae</taxon>
        <taxon>Actinopolymorpha</taxon>
    </lineage>
</organism>
<keyword evidence="1" id="KW-0812">Transmembrane</keyword>
<protein>
    <submittedName>
        <fullName evidence="2">Peptidoglycan/LPS O-acetylase OafA/YrhL</fullName>
    </submittedName>
</protein>
<evidence type="ECO:0000256" key="1">
    <source>
        <dbReference type="SAM" id="Phobius"/>
    </source>
</evidence>
<evidence type="ECO:0000313" key="2">
    <source>
        <dbReference type="EMBL" id="MBE1611543.1"/>
    </source>
</evidence>
<keyword evidence="1" id="KW-0472">Membrane</keyword>
<proteinExistence type="predicted"/>
<dbReference type="RefSeq" id="WP_202896807.1">
    <property type="nucleotide sequence ID" value="NZ_BAABJL010000210.1"/>
</dbReference>
<dbReference type="AlphaFoldDB" id="A0A927N5V5"/>
<feature type="transmembrane region" description="Helical" evidence="1">
    <location>
        <begin position="96"/>
        <end position="113"/>
    </location>
</feature>